<evidence type="ECO:0000256" key="6">
    <source>
        <dbReference type="SAM" id="Phobius"/>
    </source>
</evidence>
<feature type="transmembrane region" description="Helical" evidence="6">
    <location>
        <begin position="234"/>
        <end position="259"/>
    </location>
</feature>
<evidence type="ECO:0000313" key="8">
    <source>
        <dbReference type="EMBL" id="MCP2175459.1"/>
    </source>
</evidence>
<keyword evidence="3 6" id="KW-0812">Transmembrane</keyword>
<dbReference type="Pfam" id="PF00482">
    <property type="entry name" value="T2SSF"/>
    <property type="match status" value="1"/>
</dbReference>
<organism evidence="8 9">
    <name type="scientific">Williamsia maris</name>
    <dbReference type="NCBI Taxonomy" id="72806"/>
    <lineage>
        <taxon>Bacteria</taxon>
        <taxon>Bacillati</taxon>
        <taxon>Actinomycetota</taxon>
        <taxon>Actinomycetes</taxon>
        <taxon>Mycobacteriales</taxon>
        <taxon>Nocardiaceae</taxon>
        <taxon>Williamsia</taxon>
    </lineage>
</organism>
<keyword evidence="9" id="KW-1185">Reference proteome</keyword>
<name>A0ABT1HB97_9NOCA</name>
<evidence type="ECO:0000256" key="1">
    <source>
        <dbReference type="ARBA" id="ARBA00004651"/>
    </source>
</evidence>
<reference evidence="8 9" key="1">
    <citation type="submission" date="2022-06" db="EMBL/GenBank/DDBJ databases">
        <title>Genomic Encyclopedia of Archaeal and Bacterial Type Strains, Phase II (KMG-II): from individual species to whole genera.</title>
        <authorList>
            <person name="Goeker M."/>
        </authorList>
    </citation>
    <scope>NUCLEOTIDE SEQUENCE [LARGE SCALE GENOMIC DNA]</scope>
    <source>
        <strain evidence="8 9">DSM 44693</strain>
    </source>
</reference>
<dbReference type="PANTHER" id="PTHR35007:SF4">
    <property type="entry name" value="CONSERVED TRANSMEMBRANE PROTEIN-RELATED"/>
    <property type="match status" value="1"/>
</dbReference>
<feature type="transmembrane region" description="Helical" evidence="6">
    <location>
        <begin position="202"/>
        <end position="222"/>
    </location>
</feature>
<comment type="caution">
    <text evidence="8">The sequence shown here is derived from an EMBL/GenBank/DDBJ whole genome shotgun (WGS) entry which is preliminary data.</text>
</comment>
<dbReference type="EMBL" id="JAMTCJ010000001">
    <property type="protein sequence ID" value="MCP2175459.1"/>
    <property type="molecule type" value="Genomic_DNA"/>
</dbReference>
<dbReference type="RefSeq" id="WP_253660428.1">
    <property type="nucleotide sequence ID" value="NZ_BAAAJQ010000001.1"/>
</dbReference>
<dbReference type="InterPro" id="IPR018076">
    <property type="entry name" value="T2SS_GspF_dom"/>
</dbReference>
<keyword evidence="5 6" id="KW-0472">Membrane</keyword>
<evidence type="ECO:0000259" key="7">
    <source>
        <dbReference type="Pfam" id="PF00482"/>
    </source>
</evidence>
<protein>
    <submittedName>
        <fullName evidence="8">Tight adherence protein B</fullName>
    </submittedName>
</protein>
<evidence type="ECO:0000313" key="9">
    <source>
        <dbReference type="Proteomes" id="UP001206895"/>
    </source>
</evidence>
<feature type="transmembrane region" description="Helical" evidence="6">
    <location>
        <begin position="44"/>
        <end position="71"/>
    </location>
</feature>
<evidence type="ECO:0000256" key="4">
    <source>
        <dbReference type="ARBA" id="ARBA00022989"/>
    </source>
</evidence>
<evidence type="ECO:0000256" key="2">
    <source>
        <dbReference type="ARBA" id="ARBA00022475"/>
    </source>
</evidence>
<sequence>MSPLLAGVAAMLLLWPRARPTARLRTLAGGVGRRRGLPGAPVLVAAGACAVVFVVVGPAATIAAGIAAVTVHHRMALQRRTAELDAGLGLLLDAVAVMIAELSVGAHPARACRQAADDVSRGGVGESAAVAGVLTQMAGRAELGGDVAEGIEGATVTHQSSWDRVAVAWRTAERHGLPMADLLSAVRDDLVARRRFAERTRAALAGARATATVLALLPLLGIGLGQAMGARPLAILFGGGLGGALLVVGTALVATGLWWTERITAKVMRP</sequence>
<gene>
    <name evidence="8" type="ORF">LX13_001266</name>
</gene>
<keyword evidence="2" id="KW-1003">Cell membrane</keyword>
<dbReference type="Proteomes" id="UP001206895">
    <property type="component" value="Unassembled WGS sequence"/>
</dbReference>
<dbReference type="PANTHER" id="PTHR35007">
    <property type="entry name" value="INTEGRAL MEMBRANE PROTEIN-RELATED"/>
    <property type="match status" value="1"/>
</dbReference>
<evidence type="ECO:0000256" key="5">
    <source>
        <dbReference type="ARBA" id="ARBA00023136"/>
    </source>
</evidence>
<feature type="domain" description="Type II secretion system protein GspF" evidence="7">
    <location>
        <begin position="98"/>
        <end position="222"/>
    </location>
</feature>
<keyword evidence="4 6" id="KW-1133">Transmembrane helix</keyword>
<comment type="subcellular location">
    <subcellularLocation>
        <location evidence="1">Cell membrane</location>
        <topology evidence="1">Multi-pass membrane protein</topology>
    </subcellularLocation>
</comment>
<evidence type="ECO:0000256" key="3">
    <source>
        <dbReference type="ARBA" id="ARBA00022692"/>
    </source>
</evidence>
<proteinExistence type="predicted"/>
<accession>A0ABT1HB97</accession>